<dbReference type="PANTHER" id="PTHR47354:SF8">
    <property type="entry name" value="1,2-PHENYLACETYL-COA EPOXIDASE, SUBUNIT E"/>
    <property type="match status" value="1"/>
</dbReference>
<keyword evidence="5" id="KW-0274">FAD</keyword>
<evidence type="ECO:0000256" key="1">
    <source>
        <dbReference type="ARBA" id="ARBA00001974"/>
    </source>
</evidence>
<evidence type="ECO:0000256" key="2">
    <source>
        <dbReference type="ARBA" id="ARBA00022630"/>
    </source>
</evidence>
<evidence type="ECO:0000313" key="11">
    <source>
        <dbReference type="Proteomes" id="UP001500841"/>
    </source>
</evidence>
<evidence type="ECO:0000313" key="10">
    <source>
        <dbReference type="EMBL" id="GAA4102108.1"/>
    </source>
</evidence>
<evidence type="ECO:0000256" key="3">
    <source>
        <dbReference type="ARBA" id="ARBA00022714"/>
    </source>
</evidence>
<dbReference type="InterPro" id="IPR008333">
    <property type="entry name" value="Cbr1-like_FAD-bd_dom"/>
</dbReference>
<dbReference type="InterPro" id="IPR017938">
    <property type="entry name" value="Riboflavin_synthase-like_b-brl"/>
</dbReference>
<dbReference type="Gene3D" id="3.40.50.80">
    <property type="entry name" value="Nucleotide-binding domain of ferredoxin-NADP reductase (FNR) module"/>
    <property type="match status" value="1"/>
</dbReference>
<sequence length="221" mass="24730">MEKHVVKILSTNYLTHNVKHFVVEKPAGYTYTAGQATDVSINQAGLEDELRPFTFTSLTDSEHLEFVIKVYKGHDGITEKLGQLKPGDELILHEVFGAINYKGPGIFIAGGAGITPFLAILRSIQQTADLSKCTLLFANHTEDDIILKDELRQMLNSHLINVLSHPKSGAQKKYINKELLSQFTSSDGRYYYVCGPDQLTADMINILHELNVKDDRIVIEQ</sequence>
<evidence type="ECO:0000256" key="4">
    <source>
        <dbReference type="ARBA" id="ARBA00022723"/>
    </source>
</evidence>
<dbReference type="InterPro" id="IPR017927">
    <property type="entry name" value="FAD-bd_FR_type"/>
</dbReference>
<proteinExistence type="predicted"/>
<evidence type="ECO:0000256" key="5">
    <source>
        <dbReference type="ARBA" id="ARBA00022827"/>
    </source>
</evidence>
<dbReference type="InterPro" id="IPR050415">
    <property type="entry name" value="MRET"/>
</dbReference>
<dbReference type="SUPFAM" id="SSF63380">
    <property type="entry name" value="Riboflavin synthase domain-like"/>
    <property type="match status" value="1"/>
</dbReference>
<keyword evidence="11" id="KW-1185">Reference proteome</keyword>
<keyword evidence="6" id="KW-0560">Oxidoreductase</keyword>
<name>A0ABP7X1F5_9SPHI</name>
<evidence type="ECO:0000256" key="6">
    <source>
        <dbReference type="ARBA" id="ARBA00023002"/>
    </source>
</evidence>
<reference evidence="11" key="1">
    <citation type="journal article" date="2019" name="Int. J. Syst. Evol. Microbiol.">
        <title>The Global Catalogue of Microorganisms (GCM) 10K type strain sequencing project: providing services to taxonomists for standard genome sequencing and annotation.</title>
        <authorList>
            <consortium name="The Broad Institute Genomics Platform"/>
            <consortium name="The Broad Institute Genome Sequencing Center for Infectious Disease"/>
            <person name="Wu L."/>
            <person name="Ma J."/>
        </authorList>
    </citation>
    <scope>NUCLEOTIDE SEQUENCE [LARGE SCALE GENOMIC DNA]</scope>
    <source>
        <strain evidence="11">JCM 17085</strain>
    </source>
</reference>
<dbReference type="SUPFAM" id="SSF52343">
    <property type="entry name" value="Ferredoxin reductase-like, C-terminal NADP-linked domain"/>
    <property type="match status" value="1"/>
</dbReference>
<accession>A0ABP7X1F5</accession>
<dbReference type="RefSeq" id="WP_345105979.1">
    <property type="nucleotide sequence ID" value="NZ_BAABCV010000010.1"/>
</dbReference>
<dbReference type="PANTHER" id="PTHR47354">
    <property type="entry name" value="NADH OXIDOREDUCTASE HCR"/>
    <property type="match status" value="1"/>
</dbReference>
<keyword evidence="8" id="KW-0411">Iron-sulfur</keyword>
<organism evidence="10 11">
    <name type="scientific">Mucilaginibacter panaciglaebae</name>
    <dbReference type="NCBI Taxonomy" id="502331"/>
    <lineage>
        <taxon>Bacteria</taxon>
        <taxon>Pseudomonadati</taxon>
        <taxon>Bacteroidota</taxon>
        <taxon>Sphingobacteriia</taxon>
        <taxon>Sphingobacteriales</taxon>
        <taxon>Sphingobacteriaceae</taxon>
        <taxon>Mucilaginibacter</taxon>
    </lineage>
</organism>
<dbReference type="InterPro" id="IPR001433">
    <property type="entry name" value="OxRdtase_FAD/NAD-bd"/>
</dbReference>
<dbReference type="Pfam" id="PF00970">
    <property type="entry name" value="FAD_binding_6"/>
    <property type="match status" value="1"/>
</dbReference>
<evidence type="ECO:0000256" key="7">
    <source>
        <dbReference type="ARBA" id="ARBA00023004"/>
    </source>
</evidence>
<dbReference type="EMBL" id="BAABCV010000010">
    <property type="protein sequence ID" value="GAA4102108.1"/>
    <property type="molecule type" value="Genomic_DNA"/>
</dbReference>
<dbReference type="InterPro" id="IPR039261">
    <property type="entry name" value="FNR_nucleotide-bd"/>
</dbReference>
<protein>
    <recommendedName>
        <fullName evidence="9">FAD-binding FR-type domain-containing protein</fullName>
    </recommendedName>
</protein>
<dbReference type="PROSITE" id="PS51384">
    <property type="entry name" value="FAD_FR"/>
    <property type="match status" value="1"/>
</dbReference>
<comment type="caution">
    <text evidence="10">The sequence shown here is derived from an EMBL/GenBank/DDBJ whole genome shotgun (WGS) entry which is preliminary data.</text>
</comment>
<keyword evidence="2" id="KW-0285">Flavoprotein</keyword>
<keyword evidence="7" id="KW-0408">Iron</keyword>
<dbReference type="Proteomes" id="UP001500841">
    <property type="component" value="Unassembled WGS sequence"/>
</dbReference>
<keyword evidence="4" id="KW-0479">Metal-binding</keyword>
<evidence type="ECO:0000259" key="9">
    <source>
        <dbReference type="PROSITE" id="PS51384"/>
    </source>
</evidence>
<dbReference type="Pfam" id="PF00175">
    <property type="entry name" value="NAD_binding_1"/>
    <property type="match status" value="1"/>
</dbReference>
<gene>
    <name evidence="10" type="ORF">GCM10022392_28870</name>
</gene>
<dbReference type="Gene3D" id="2.40.30.10">
    <property type="entry name" value="Translation factors"/>
    <property type="match status" value="1"/>
</dbReference>
<evidence type="ECO:0000256" key="8">
    <source>
        <dbReference type="ARBA" id="ARBA00023014"/>
    </source>
</evidence>
<keyword evidence="3" id="KW-0001">2Fe-2S</keyword>
<feature type="domain" description="FAD-binding FR-type" evidence="9">
    <location>
        <begin position="1"/>
        <end position="102"/>
    </location>
</feature>
<comment type="cofactor">
    <cofactor evidence="1">
        <name>FAD</name>
        <dbReference type="ChEBI" id="CHEBI:57692"/>
    </cofactor>
</comment>
<dbReference type="PRINTS" id="PR00410">
    <property type="entry name" value="PHEHYDRXLASE"/>
</dbReference>